<dbReference type="CDD" id="cd07505">
    <property type="entry name" value="HAD_BPGM-like"/>
    <property type="match status" value="1"/>
</dbReference>
<accession>A0A1M7GYC8</accession>
<evidence type="ECO:0000313" key="4">
    <source>
        <dbReference type="EMBL" id="SHM21158.1"/>
    </source>
</evidence>
<gene>
    <name evidence="4" type="ORF">SAMN02746066_01186</name>
</gene>
<dbReference type="InterPro" id="IPR023214">
    <property type="entry name" value="HAD_sf"/>
</dbReference>
<dbReference type="OrthoDB" id="9797743at2"/>
<dbReference type="SUPFAM" id="SSF56784">
    <property type="entry name" value="HAD-like"/>
    <property type="match status" value="1"/>
</dbReference>
<dbReference type="PRINTS" id="PR00413">
    <property type="entry name" value="HADHALOGNASE"/>
</dbReference>
<name>A0A1M7GYC8_9FIRM</name>
<reference evidence="4 5" key="1">
    <citation type="submission" date="2016-11" db="EMBL/GenBank/DDBJ databases">
        <authorList>
            <person name="Jaros S."/>
            <person name="Januszkiewicz K."/>
            <person name="Wedrychowicz H."/>
        </authorList>
    </citation>
    <scope>NUCLEOTIDE SEQUENCE [LARGE SCALE GENOMIC DNA]</scope>
    <source>
        <strain evidence="4 5">DSM 15930</strain>
    </source>
</reference>
<dbReference type="InterPro" id="IPR036412">
    <property type="entry name" value="HAD-like_sf"/>
</dbReference>
<dbReference type="Proteomes" id="UP000184038">
    <property type="component" value="Unassembled WGS sequence"/>
</dbReference>
<dbReference type="RefSeq" id="WP_073284479.1">
    <property type="nucleotide sequence ID" value="NZ_FRCP01000007.1"/>
</dbReference>
<organism evidence="4 5">
    <name type="scientific">Anaerosporobacter mobilis DSM 15930</name>
    <dbReference type="NCBI Taxonomy" id="1120996"/>
    <lineage>
        <taxon>Bacteria</taxon>
        <taxon>Bacillati</taxon>
        <taxon>Bacillota</taxon>
        <taxon>Clostridia</taxon>
        <taxon>Lachnospirales</taxon>
        <taxon>Lachnospiraceae</taxon>
        <taxon>Anaerosporobacter</taxon>
    </lineage>
</organism>
<dbReference type="EMBL" id="FRCP01000007">
    <property type="protein sequence ID" value="SHM21158.1"/>
    <property type="molecule type" value="Genomic_DNA"/>
</dbReference>
<dbReference type="InterPro" id="IPR023198">
    <property type="entry name" value="PGP-like_dom2"/>
</dbReference>
<evidence type="ECO:0000256" key="3">
    <source>
        <dbReference type="ARBA" id="ARBA00022801"/>
    </source>
</evidence>
<sequence>MLNNIKAVIFDLDGTLVDSMWMWREIDVEYLSQFDIEVPSDLQQAVEGMSFSETAQYFKERFNLPDPVEVIKMEWNKMAWDKYGNEVPLKKGVIEFLEELRSRGIKTGIATSNSKELVEHVLKSLNITEYFDSVRTSCEAKKGKPAPDIYLLVADDLQVDPKDCLVFEDLALGIMAGKGAGMRVCTVFDPYSEDDRDRKRKLADYYIDTYFDIFEDKVEKLA</sequence>
<evidence type="ECO:0000256" key="2">
    <source>
        <dbReference type="ARBA" id="ARBA00022723"/>
    </source>
</evidence>
<proteinExistence type="inferred from homology"/>
<protein>
    <submittedName>
        <fullName evidence="4">Haloacid dehalogenase superfamily, subfamily IA, variant 3 with third motif having DD or ED/haloacid dehalogenase superfamily, subfamily IA, variant 1 with third motif having Dx(3-4)D or Dx(3-4)E</fullName>
    </submittedName>
</protein>
<dbReference type="InterPro" id="IPR006439">
    <property type="entry name" value="HAD-SF_hydro_IA"/>
</dbReference>
<dbReference type="PANTHER" id="PTHR18901:SF38">
    <property type="entry name" value="PSEUDOURIDINE-5'-PHOSPHATASE"/>
    <property type="match status" value="1"/>
</dbReference>
<dbReference type="Pfam" id="PF13419">
    <property type="entry name" value="HAD_2"/>
    <property type="match status" value="1"/>
</dbReference>
<dbReference type="InterPro" id="IPR041492">
    <property type="entry name" value="HAD_2"/>
</dbReference>
<dbReference type="SFLD" id="SFLDG01129">
    <property type="entry name" value="C1.5:_HAD__Beta-PGM__Phosphata"/>
    <property type="match status" value="1"/>
</dbReference>
<dbReference type="FunFam" id="3.40.50.1000:FF:000036">
    <property type="entry name" value="HAD family hydrolase"/>
    <property type="match status" value="1"/>
</dbReference>
<dbReference type="NCBIfam" id="TIGR01509">
    <property type="entry name" value="HAD-SF-IA-v3"/>
    <property type="match status" value="1"/>
</dbReference>
<dbReference type="PANTHER" id="PTHR18901">
    <property type="entry name" value="2-DEOXYGLUCOSE-6-PHOSPHATE PHOSPHATASE 2"/>
    <property type="match status" value="1"/>
</dbReference>
<keyword evidence="3" id="KW-0378">Hydrolase</keyword>
<dbReference type="GO" id="GO:0016791">
    <property type="term" value="F:phosphatase activity"/>
    <property type="evidence" value="ECO:0007669"/>
    <property type="project" value="TreeGrafter"/>
</dbReference>
<evidence type="ECO:0000256" key="1">
    <source>
        <dbReference type="ARBA" id="ARBA00006171"/>
    </source>
</evidence>
<dbReference type="Gene3D" id="3.40.50.1000">
    <property type="entry name" value="HAD superfamily/HAD-like"/>
    <property type="match status" value="1"/>
</dbReference>
<dbReference type="SFLD" id="SFLDG01135">
    <property type="entry name" value="C1.5.6:_HAD__Beta-PGM__Phospha"/>
    <property type="match status" value="1"/>
</dbReference>
<comment type="similarity">
    <text evidence="1">Belongs to the HAD-like hydrolase superfamily. CbbY/CbbZ/Gph/YieH family.</text>
</comment>
<dbReference type="GO" id="GO:0046872">
    <property type="term" value="F:metal ion binding"/>
    <property type="evidence" value="ECO:0007669"/>
    <property type="project" value="UniProtKB-KW"/>
</dbReference>
<keyword evidence="5" id="KW-1185">Reference proteome</keyword>
<evidence type="ECO:0000313" key="5">
    <source>
        <dbReference type="Proteomes" id="UP000184038"/>
    </source>
</evidence>
<dbReference type="AlphaFoldDB" id="A0A1M7GYC8"/>
<dbReference type="Gene3D" id="1.10.150.240">
    <property type="entry name" value="Putative phosphatase, domain 2"/>
    <property type="match status" value="1"/>
</dbReference>
<keyword evidence="2" id="KW-0479">Metal-binding</keyword>
<dbReference type="STRING" id="1120996.SAMN02746066_01186"/>
<dbReference type="SFLD" id="SFLDS00003">
    <property type="entry name" value="Haloacid_Dehalogenase"/>
    <property type="match status" value="1"/>
</dbReference>